<reference evidence="1" key="1">
    <citation type="journal article" date="2014" name="Front. Microbiol.">
        <title>High frequency of phylogenetically diverse reductive dehalogenase-homologous genes in deep subseafloor sedimentary metagenomes.</title>
        <authorList>
            <person name="Kawai M."/>
            <person name="Futagami T."/>
            <person name="Toyoda A."/>
            <person name="Takaki Y."/>
            <person name="Nishi S."/>
            <person name="Hori S."/>
            <person name="Arai W."/>
            <person name="Tsubouchi T."/>
            <person name="Morono Y."/>
            <person name="Uchiyama I."/>
            <person name="Ito T."/>
            <person name="Fujiyama A."/>
            <person name="Inagaki F."/>
            <person name="Takami H."/>
        </authorList>
    </citation>
    <scope>NUCLEOTIDE SEQUENCE</scope>
    <source>
        <strain evidence="1">Expedition CK06-06</strain>
    </source>
</reference>
<proteinExistence type="predicted"/>
<dbReference type="AlphaFoldDB" id="X1R8C9"/>
<protein>
    <submittedName>
        <fullName evidence="1">Uncharacterized protein</fullName>
    </submittedName>
</protein>
<dbReference type="EMBL" id="BARV01036237">
    <property type="protein sequence ID" value="GAI51864.1"/>
    <property type="molecule type" value="Genomic_DNA"/>
</dbReference>
<name>X1R8C9_9ZZZZ</name>
<evidence type="ECO:0000313" key="1">
    <source>
        <dbReference type="EMBL" id="GAI51864.1"/>
    </source>
</evidence>
<organism evidence="1">
    <name type="scientific">marine sediment metagenome</name>
    <dbReference type="NCBI Taxonomy" id="412755"/>
    <lineage>
        <taxon>unclassified sequences</taxon>
        <taxon>metagenomes</taxon>
        <taxon>ecological metagenomes</taxon>
    </lineage>
</organism>
<accession>X1R8C9</accession>
<gene>
    <name evidence="1" type="ORF">S06H3_56347</name>
</gene>
<comment type="caution">
    <text evidence="1">The sequence shown here is derived from an EMBL/GenBank/DDBJ whole genome shotgun (WGS) entry which is preliminary data.</text>
</comment>
<sequence>MPFAYYPSTAVLEARLSAARAAALDELLAANLPTDVAAIPTVKMS</sequence>